<organism evidence="1 2">
    <name type="scientific">Stephania yunnanensis</name>
    <dbReference type="NCBI Taxonomy" id="152371"/>
    <lineage>
        <taxon>Eukaryota</taxon>
        <taxon>Viridiplantae</taxon>
        <taxon>Streptophyta</taxon>
        <taxon>Embryophyta</taxon>
        <taxon>Tracheophyta</taxon>
        <taxon>Spermatophyta</taxon>
        <taxon>Magnoliopsida</taxon>
        <taxon>Ranunculales</taxon>
        <taxon>Menispermaceae</taxon>
        <taxon>Menispermoideae</taxon>
        <taxon>Cissampelideae</taxon>
        <taxon>Stephania</taxon>
    </lineage>
</organism>
<dbReference type="Proteomes" id="UP001420932">
    <property type="component" value="Unassembled WGS sequence"/>
</dbReference>
<gene>
    <name evidence="1" type="ORF">Syun_026380</name>
</gene>
<evidence type="ECO:0000313" key="1">
    <source>
        <dbReference type="EMBL" id="KAK9099335.1"/>
    </source>
</evidence>
<name>A0AAP0EW31_9MAGN</name>
<reference evidence="1 2" key="1">
    <citation type="submission" date="2024-01" db="EMBL/GenBank/DDBJ databases">
        <title>Genome assemblies of Stephania.</title>
        <authorList>
            <person name="Yang L."/>
        </authorList>
    </citation>
    <scope>NUCLEOTIDE SEQUENCE [LARGE SCALE GENOMIC DNA]</scope>
    <source>
        <strain evidence="1">YNDBR</strain>
        <tissue evidence="1">Leaf</tissue>
    </source>
</reference>
<sequence length="70" mass="7584">MGCDFDEARRHDGLLAKKTKGVDHGYVCVLQMDFGVEISIDGHGELLSGVVDISQLSVRLRHLSGSVDIS</sequence>
<evidence type="ECO:0000313" key="2">
    <source>
        <dbReference type="Proteomes" id="UP001420932"/>
    </source>
</evidence>
<comment type="caution">
    <text evidence="1">The sequence shown here is derived from an EMBL/GenBank/DDBJ whole genome shotgun (WGS) entry which is preliminary data.</text>
</comment>
<dbReference type="AlphaFoldDB" id="A0AAP0EW31"/>
<protein>
    <submittedName>
        <fullName evidence="1">Uncharacterized protein</fullName>
    </submittedName>
</protein>
<dbReference type="EMBL" id="JBBNAF010000011">
    <property type="protein sequence ID" value="KAK9099335.1"/>
    <property type="molecule type" value="Genomic_DNA"/>
</dbReference>
<accession>A0AAP0EW31</accession>
<keyword evidence="2" id="KW-1185">Reference proteome</keyword>
<proteinExistence type="predicted"/>